<dbReference type="Gene3D" id="1.10.3720.10">
    <property type="entry name" value="MetI-like"/>
    <property type="match status" value="1"/>
</dbReference>
<evidence type="ECO:0000256" key="1">
    <source>
        <dbReference type="ARBA" id="ARBA00004651"/>
    </source>
</evidence>
<dbReference type="PANTHER" id="PTHR43744">
    <property type="entry name" value="ABC TRANSPORTER PERMEASE PROTEIN MG189-RELATED-RELATED"/>
    <property type="match status" value="1"/>
</dbReference>
<reference evidence="9" key="1">
    <citation type="journal article" date="2014" name="Front. Microbiol.">
        <title>High frequency of phylogenetically diverse reductive dehalogenase-homologous genes in deep subseafloor sedimentary metagenomes.</title>
        <authorList>
            <person name="Kawai M."/>
            <person name="Futagami T."/>
            <person name="Toyoda A."/>
            <person name="Takaki Y."/>
            <person name="Nishi S."/>
            <person name="Hori S."/>
            <person name="Arai W."/>
            <person name="Tsubouchi T."/>
            <person name="Morono Y."/>
            <person name="Uchiyama I."/>
            <person name="Ito T."/>
            <person name="Fujiyama A."/>
            <person name="Inagaki F."/>
            <person name="Takami H."/>
        </authorList>
    </citation>
    <scope>NUCLEOTIDE SEQUENCE</scope>
    <source>
        <strain evidence="9">Expedition CK06-06</strain>
    </source>
</reference>
<protein>
    <recommendedName>
        <fullName evidence="8">ABC transmembrane type-1 domain-containing protein</fullName>
    </recommendedName>
</protein>
<evidence type="ECO:0000256" key="3">
    <source>
        <dbReference type="ARBA" id="ARBA00022475"/>
    </source>
</evidence>
<dbReference type="CDD" id="cd06261">
    <property type="entry name" value="TM_PBP2"/>
    <property type="match status" value="1"/>
</dbReference>
<evidence type="ECO:0000313" key="9">
    <source>
        <dbReference type="EMBL" id="GAF87779.1"/>
    </source>
</evidence>
<sequence>AFFNSLIITIPSTVSVILVAALAAYAFAWMRFPARNLLFLLMVALLVVPVQMTLIPVLRLYTDVTVDAELPILGGRIFGTSSYVGMWVAHTAYGLPFAIYLLRNFFGSLPRDLFESAYLDGASDLRVFFRIVLPLSMPAISALAIFQFLWVWNDLLVALILLGDPNLAPMTLKINNLVSSFGTNYQVLTAAAFISMALPLVIFFALQRYFVQGILAGAVKE</sequence>
<evidence type="ECO:0000256" key="4">
    <source>
        <dbReference type="ARBA" id="ARBA00022692"/>
    </source>
</evidence>
<dbReference type="GO" id="GO:0055085">
    <property type="term" value="P:transmembrane transport"/>
    <property type="evidence" value="ECO:0007669"/>
    <property type="project" value="InterPro"/>
</dbReference>
<organism evidence="9">
    <name type="scientific">marine sediment metagenome</name>
    <dbReference type="NCBI Taxonomy" id="412755"/>
    <lineage>
        <taxon>unclassified sequences</taxon>
        <taxon>metagenomes</taxon>
        <taxon>ecological metagenomes</taxon>
    </lineage>
</organism>
<dbReference type="PROSITE" id="PS50928">
    <property type="entry name" value="ABC_TM1"/>
    <property type="match status" value="1"/>
</dbReference>
<feature type="transmembrane region" description="Helical" evidence="7">
    <location>
        <begin position="185"/>
        <end position="206"/>
    </location>
</feature>
<dbReference type="EMBL" id="BARS01019149">
    <property type="protein sequence ID" value="GAF87779.1"/>
    <property type="molecule type" value="Genomic_DNA"/>
</dbReference>
<dbReference type="PANTHER" id="PTHR43744:SF4">
    <property type="entry name" value="OSMOPROTECTIVE COMPOUNDS UPTAKE PERMEASE PROTEIN GGTD"/>
    <property type="match status" value="1"/>
</dbReference>
<gene>
    <name evidence="9" type="ORF">S01H1_31067</name>
</gene>
<name>X0T3F6_9ZZZZ</name>
<keyword evidence="3" id="KW-1003">Cell membrane</keyword>
<comment type="caution">
    <text evidence="9">The sequence shown here is derived from an EMBL/GenBank/DDBJ whole genome shotgun (WGS) entry which is preliminary data.</text>
</comment>
<comment type="subcellular location">
    <subcellularLocation>
        <location evidence="1">Cell membrane</location>
        <topology evidence="1">Multi-pass membrane protein</topology>
    </subcellularLocation>
</comment>
<evidence type="ECO:0000259" key="8">
    <source>
        <dbReference type="PROSITE" id="PS50928"/>
    </source>
</evidence>
<evidence type="ECO:0000256" key="2">
    <source>
        <dbReference type="ARBA" id="ARBA00022448"/>
    </source>
</evidence>
<feature type="transmembrane region" description="Helical" evidence="7">
    <location>
        <begin position="82"/>
        <end position="106"/>
    </location>
</feature>
<feature type="non-terminal residue" evidence="9">
    <location>
        <position position="1"/>
    </location>
</feature>
<dbReference type="SUPFAM" id="SSF161098">
    <property type="entry name" value="MetI-like"/>
    <property type="match status" value="1"/>
</dbReference>
<evidence type="ECO:0000256" key="6">
    <source>
        <dbReference type="ARBA" id="ARBA00023136"/>
    </source>
</evidence>
<feature type="transmembrane region" description="Helical" evidence="7">
    <location>
        <begin position="127"/>
        <end position="152"/>
    </location>
</feature>
<feature type="transmembrane region" description="Helical" evidence="7">
    <location>
        <begin position="37"/>
        <end position="62"/>
    </location>
</feature>
<dbReference type="AlphaFoldDB" id="X0T3F6"/>
<evidence type="ECO:0000256" key="5">
    <source>
        <dbReference type="ARBA" id="ARBA00022989"/>
    </source>
</evidence>
<dbReference type="InterPro" id="IPR000515">
    <property type="entry name" value="MetI-like"/>
</dbReference>
<evidence type="ECO:0000256" key="7">
    <source>
        <dbReference type="SAM" id="Phobius"/>
    </source>
</evidence>
<keyword evidence="5 7" id="KW-1133">Transmembrane helix</keyword>
<proteinExistence type="predicted"/>
<dbReference type="GO" id="GO:0005886">
    <property type="term" value="C:plasma membrane"/>
    <property type="evidence" value="ECO:0007669"/>
    <property type="project" value="UniProtKB-SubCell"/>
</dbReference>
<feature type="domain" description="ABC transmembrane type-1" evidence="8">
    <location>
        <begin position="2"/>
        <end position="206"/>
    </location>
</feature>
<dbReference type="Pfam" id="PF00528">
    <property type="entry name" value="BPD_transp_1"/>
    <property type="match status" value="1"/>
</dbReference>
<keyword evidence="6 7" id="KW-0472">Membrane</keyword>
<dbReference type="InterPro" id="IPR035906">
    <property type="entry name" value="MetI-like_sf"/>
</dbReference>
<keyword evidence="2" id="KW-0813">Transport</keyword>
<feature type="transmembrane region" description="Helical" evidence="7">
    <location>
        <begin position="6"/>
        <end position="30"/>
    </location>
</feature>
<keyword evidence="4 7" id="KW-0812">Transmembrane</keyword>
<accession>X0T3F6</accession>